<comment type="caution">
    <text evidence="1">The sequence shown here is derived from an EMBL/GenBank/DDBJ whole genome shotgun (WGS) entry which is preliminary data.</text>
</comment>
<organism evidence="1">
    <name type="scientific">Tanacetum cinerariifolium</name>
    <name type="common">Dalmatian daisy</name>
    <name type="synonym">Chrysanthemum cinerariifolium</name>
    <dbReference type="NCBI Taxonomy" id="118510"/>
    <lineage>
        <taxon>Eukaryota</taxon>
        <taxon>Viridiplantae</taxon>
        <taxon>Streptophyta</taxon>
        <taxon>Embryophyta</taxon>
        <taxon>Tracheophyta</taxon>
        <taxon>Spermatophyta</taxon>
        <taxon>Magnoliopsida</taxon>
        <taxon>eudicotyledons</taxon>
        <taxon>Gunneridae</taxon>
        <taxon>Pentapetalae</taxon>
        <taxon>asterids</taxon>
        <taxon>campanulids</taxon>
        <taxon>Asterales</taxon>
        <taxon>Asteraceae</taxon>
        <taxon>Asteroideae</taxon>
        <taxon>Anthemideae</taxon>
        <taxon>Anthemidinae</taxon>
        <taxon>Tanacetum</taxon>
    </lineage>
</organism>
<name>A0A699V226_TANCI</name>
<feature type="non-terminal residue" evidence="1">
    <location>
        <position position="131"/>
    </location>
</feature>
<proteinExistence type="predicted"/>
<gene>
    <name evidence="1" type="ORF">Tci_899910</name>
</gene>
<evidence type="ECO:0000313" key="1">
    <source>
        <dbReference type="EMBL" id="GFD27941.1"/>
    </source>
</evidence>
<accession>A0A699V226</accession>
<reference evidence="1" key="1">
    <citation type="journal article" date="2019" name="Sci. Rep.">
        <title>Draft genome of Tanacetum cinerariifolium, the natural source of mosquito coil.</title>
        <authorList>
            <person name="Yamashiro T."/>
            <person name="Shiraishi A."/>
            <person name="Satake H."/>
            <person name="Nakayama K."/>
        </authorList>
    </citation>
    <scope>NUCLEOTIDE SEQUENCE</scope>
</reference>
<protein>
    <submittedName>
        <fullName evidence="1">Uncharacterized protein</fullName>
    </submittedName>
</protein>
<dbReference type="EMBL" id="BKCJ011380998">
    <property type="protein sequence ID" value="GFD27941.1"/>
    <property type="molecule type" value="Genomic_DNA"/>
</dbReference>
<dbReference type="Gene3D" id="3.30.830.10">
    <property type="entry name" value="Metalloenzyme, LuxS/M16 peptidase-like"/>
    <property type="match status" value="1"/>
</dbReference>
<dbReference type="AlphaFoldDB" id="A0A699V226"/>
<feature type="non-terminal residue" evidence="1">
    <location>
        <position position="1"/>
    </location>
</feature>
<sequence>GPIPRRDVPPSKKPLELPEPGLRQITVHVATQMPSLMYGFNVPSLSTATDPQSVNALRLISALLDGGYSARRTRACACPGHRRAGVRTRFDHQSGQHHRRTGNRWPVLAAHRPGTGGAAERNAARHPESCT</sequence>